<gene>
    <name evidence="1" type="ORF">KIPB_014299</name>
</gene>
<name>A0A9K3GQ70_9EUKA</name>
<organism evidence="1 2">
    <name type="scientific">Kipferlia bialata</name>
    <dbReference type="NCBI Taxonomy" id="797122"/>
    <lineage>
        <taxon>Eukaryota</taxon>
        <taxon>Metamonada</taxon>
        <taxon>Carpediemonas-like organisms</taxon>
        <taxon>Kipferlia</taxon>
    </lineage>
</organism>
<keyword evidence="2" id="KW-1185">Reference proteome</keyword>
<accession>A0A9K3GQ70</accession>
<sequence>MADFPNIADIFNPFTIVE</sequence>
<reference evidence="1 2" key="1">
    <citation type="journal article" date="2018" name="PLoS ONE">
        <title>The draft genome of Kipferlia bialata reveals reductive genome evolution in fornicate parasites.</title>
        <authorList>
            <person name="Tanifuji G."/>
            <person name="Takabayashi S."/>
            <person name="Kume K."/>
            <person name="Takagi M."/>
            <person name="Nakayama T."/>
            <person name="Kamikawa R."/>
            <person name="Inagaki Y."/>
            <person name="Hashimoto T."/>
        </authorList>
    </citation>
    <scope>NUCLEOTIDE SEQUENCE [LARGE SCALE GENOMIC DNA]</scope>
    <source>
        <strain evidence="1">NY0173</strain>
    </source>
</reference>
<dbReference type="AlphaFoldDB" id="A0A9K3GQ70"/>
<dbReference type="EMBL" id="BDIP01007262">
    <property type="protein sequence ID" value="GIQ91168.1"/>
    <property type="molecule type" value="Genomic_DNA"/>
</dbReference>
<protein>
    <submittedName>
        <fullName evidence="1">Uncharacterized protein</fullName>
    </submittedName>
</protein>
<feature type="non-terminal residue" evidence="1">
    <location>
        <position position="18"/>
    </location>
</feature>
<dbReference type="Proteomes" id="UP000265618">
    <property type="component" value="Unassembled WGS sequence"/>
</dbReference>
<evidence type="ECO:0000313" key="1">
    <source>
        <dbReference type="EMBL" id="GIQ91168.1"/>
    </source>
</evidence>
<comment type="caution">
    <text evidence="1">The sequence shown here is derived from an EMBL/GenBank/DDBJ whole genome shotgun (WGS) entry which is preliminary data.</text>
</comment>
<evidence type="ECO:0000313" key="2">
    <source>
        <dbReference type="Proteomes" id="UP000265618"/>
    </source>
</evidence>
<proteinExistence type="predicted"/>